<dbReference type="EMBL" id="CP038462">
    <property type="protein sequence ID" value="QCC76431.1"/>
    <property type="molecule type" value="Genomic_DNA"/>
</dbReference>
<dbReference type="PANTHER" id="PTHR47506:SF1">
    <property type="entry name" value="HTH-TYPE TRANSCRIPTIONAL REGULATOR YJDC"/>
    <property type="match status" value="1"/>
</dbReference>
<feature type="DNA-binding region" description="H-T-H motif" evidence="4">
    <location>
        <begin position="164"/>
        <end position="183"/>
    </location>
</feature>
<dbReference type="Proteomes" id="UP000297025">
    <property type="component" value="Chromosome"/>
</dbReference>
<dbReference type="KEGG" id="ndp:E2C04_02950"/>
<evidence type="ECO:0000256" key="4">
    <source>
        <dbReference type="PROSITE-ProRule" id="PRU00335"/>
    </source>
</evidence>
<feature type="domain" description="HTH tetR-type" evidence="6">
    <location>
        <begin position="141"/>
        <end position="201"/>
    </location>
</feature>
<keyword evidence="2 4" id="KW-0238">DNA-binding</keyword>
<keyword evidence="3" id="KW-0804">Transcription</keyword>
<gene>
    <name evidence="7" type="ORF">E2C04_02950</name>
</gene>
<evidence type="ECO:0000313" key="7">
    <source>
        <dbReference type="EMBL" id="QCC76431.1"/>
    </source>
</evidence>
<sequence>MVDALDGVEHAAYVVGVVGDRLALGRDEEELSAGARQEGEALVELVNAGLGLGAGDGEVLLQLAAEGGGSAAEGGEEHDPADDHPAGGGGCGTTETIEVGRHVQYVTVLDTKAYRWEAVTVSTREQKGRAVAPSRAHRSRENTRERLLEAAVDVFVEKGLKRVTVDDLVQAAGFTRGAFYSNFDSVDEVFFEVFRRRATAMIDHARAAIAAVPDEEFDVAFVGRLIDEMTVPGDPWVVLHAEFTLFAVRNTDARVVLDAYSETMRAELADLIGEVLRRLGRRPAVPLPQLAQVVSALQIHSALLAQTGDPVLTDGTLGAKGMSEELVRRLVLGFSEPE</sequence>
<accession>A0A4P7UA03</accession>
<proteinExistence type="predicted"/>
<dbReference type="PRINTS" id="PR00455">
    <property type="entry name" value="HTHTETR"/>
</dbReference>
<dbReference type="SUPFAM" id="SSF46689">
    <property type="entry name" value="Homeodomain-like"/>
    <property type="match status" value="1"/>
</dbReference>
<dbReference type="Gene3D" id="1.10.357.10">
    <property type="entry name" value="Tetracycline Repressor, domain 2"/>
    <property type="match status" value="1"/>
</dbReference>
<dbReference type="InterPro" id="IPR009057">
    <property type="entry name" value="Homeodomain-like_sf"/>
</dbReference>
<dbReference type="AlphaFoldDB" id="A0A4P7UA03"/>
<feature type="compositionally biased region" description="Basic and acidic residues" evidence="5">
    <location>
        <begin position="75"/>
        <end position="85"/>
    </location>
</feature>
<evidence type="ECO:0000259" key="6">
    <source>
        <dbReference type="PROSITE" id="PS50977"/>
    </source>
</evidence>
<dbReference type="GO" id="GO:0003677">
    <property type="term" value="F:DNA binding"/>
    <property type="evidence" value="ECO:0007669"/>
    <property type="project" value="UniProtKB-UniRule"/>
</dbReference>
<dbReference type="PROSITE" id="PS50977">
    <property type="entry name" value="HTH_TETR_2"/>
    <property type="match status" value="1"/>
</dbReference>
<evidence type="ECO:0000256" key="2">
    <source>
        <dbReference type="ARBA" id="ARBA00023125"/>
    </source>
</evidence>
<feature type="region of interest" description="Disordered" evidence="5">
    <location>
        <begin position="67"/>
        <end position="94"/>
    </location>
</feature>
<dbReference type="InterPro" id="IPR001647">
    <property type="entry name" value="HTH_TetR"/>
</dbReference>
<protein>
    <submittedName>
        <fullName evidence="7">TetR/AcrR family transcriptional regulator</fullName>
    </submittedName>
</protein>
<reference evidence="7 8" key="1">
    <citation type="journal article" date="2008" name="Int. J. Syst. Evol. Microbiol.">
        <title>Nocardioides daphniae sp. nov., isolated from Daphnia cucullata (Crustacea: Cladocera).</title>
        <authorList>
            <person name="Toth E.M."/>
            <person name="Keki Z."/>
            <person name="Homonnay Z.G."/>
            <person name="Borsodi A.K."/>
            <person name="Marialigeti K."/>
            <person name="Schumann P."/>
        </authorList>
    </citation>
    <scope>NUCLEOTIDE SEQUENCE [LARGE SCALE GENOMIC DNA]</scope>
    <source>
        <strain evidence="7 8">JCM 16608</strain>
    </source>
</reference>
<keyword evidence="1" id="KW-0805">Transcription regulation</keyword>
<evidence type="ECO:0000256" key="5">
    <source>
        <dbReference type="SAM" id="MobiDB-lite"/>
    </source>
</evidence>
<evidence type="ECO:0000313" key="8">
    <source>
        <dbReference type="Proteomes" id="UP000297025"/>
    </source>
</evidence>
<evidence type="ECO:0000256" key="1">
    <source>
        <dbReference type="ARBA" id="ARBA00023015"/>
    </source>
</evidence>
<organism evidence="7 8">
    <name type="scientific">Nocardioides daphniae</name>
    <dbReference type="NCBI Taxonomy" id="402297"/>
    <lineage>
        <taxon>Bacteria</taxon>
        <taxon>Bacillati</taxon>
        <taxon>Actinomycetota</taxon>
        <taxon>Actinomycetes</taxon>
        <taxon>Propionibacteriales</taxon>
        <taxon>Nocardioidaceae</taxon>
        <taxon>Nocardioides</taxon>
    </lineage>
</organism>
<evidence type="ECO:0000256" key="3">
    <source>
        <dbReference type="ARBA" id="ARBA00023163"/>
    </source>
</evidence>
<dbReference type="Pfam" id="PF00440">
    <property type="entry name" value="TetR_N"/>
    <property type="match status" value="1"/>
</dbReference>
<name>A0A4P7UA03_9ACTN</name>
<dbReference type="PANTHER" id="PTHR47506">
    <property type="entry name" value="TRANSCRIPTIONAL REGULATORY PROTEIN"/>
    <property type="match status" value="1"/>
</dbReference>